<dbReference type="AlphaFoldDB" id="A0ABD2NBN1"/>
<evidence type="ECO:0000313" key="2">
    <source>
        <dbReference type="EMBL" id="KAL3276023.1"/>
    </source>
</evidence>
<dbReference type="PANTHER" id="PTHR10336">
    <property type="entry name" value="PHOSPHOINOSITIDE-SPECIFIC PHOSPHOLIPASE C FAMILY PROTEIN"/>
    <property type="match status" value="1"/>
</dbReference>
<feature type="domain" description="PH" evidence="1">
    <location>
        <begin position="27"/>
        <end position="143"/>
    </location>
</feature>
<dbReference type="Gene3D" id="2.30.29.30">
    <property type="entry name" value="Pleckstrin-homology domain (PH domain)/Phosphotyrosine-binding domain (PTB)"/>
    <property type="match status" value="1"/>
</dbReference>
<name>A0ABD2NBN1_9CUCU</name>
<dbReference type="SUPFAM" id="SSF50729">
    <property type="entry name" value="PH domain-like"/>
    <property type="match status" value="1"/>
</dbReference>
<reference evidence="2 3" key="1">
    <citation type="journal article" date="2021" name="BMC Biol.">
        <title>Horizontally acquired antibacterial genes associated with adaptive radiation of ladybird beetles.</title>
        <authorList>
            <person name="Li H.S."/>
            <person name="Tang X.F."/>
            <person name="Huang Y.H."/>
            <person name="Xu Z.Y."/>
            <person name="Chen M.L."/>
            <person name="Du X.Y."/>
            <person name="Qiu B.Y."/>
            <person name="Chen P.T."/>
            <person name="Zhang W."/>
            <person name="Slipinski A."/>
            <person name="Escalona H.E."/>
            <person name="Waterhouse R.M."/>
            <person name="Zwick A."/>
            <person name="Pang H."/>
        </authorList>
    </citation>
    <scope>NUCLEOTIDE SEQUENCE [LARGE SCALE GENOMIC DNA]</scope>
    <source>
        <strain evidence="2">SYSU2018</strain>
    </source>
</reference>
<dbReference type="Proteomes" id="UP001516400">
    <property type="component" value="Unassembled WGS sequence"/>
</dbReference>
<keyword evidence="3" id="KW-1185">Reference proteome</keyword>
<protein>
    <recommendedName>
        <fullName evidence="1">PH domain-containing protein</fullName>
    </recommendedName>
</protein>
<sequence length="162" mass="18880">MFSLTNGLFSLGSGFKYLTEMEQIISRLEQGTIVTKFSWRKGAEKKRLLIRRETGQLLCSTITCSTKLTNGALNLREVKEIRLGKCSKDFDKWSDEVKEIENLKCFVIFYGSEFKLRILSIVAQNEEECKLWIKGLRYFVKDTLSAPYSTKVQEWLQREFLP</sequence>
<dbReference type="PANTHER" id="PTHR10336:SF159">
    <property type="entry name" value="1-PHOSPHATIDYLINOSITOL 4,5-BISPHOSPHATE PHOSPHODIESTERASE GAMMA"/>
    <property type="match status" value="1"/>
</dbReference>
<evidence type="ECO:0000259" key="1">
    <source>
        <dbReference type="SMART" id="SM00233"/>
    </source>
</evidence>
<evidence type="ECO:0000313" key="3">
    <source>
        <dbReference type="Proteomes" id="UP001516400"/>
    </source>
</evidence>
<dbReference type="SMART" id="SM00233">
    <property type="entry name" value="PH"/>
    <property type="match status" value="1"/>
</dbReference>
<dbReference type="EMBL" id="JABFTP020000083">
    <property type="protein sequence ID" value="KAL3276023.1"/>
    <property type="molecule type" value="Genomic_DNA"/>
</dbReference>
<gene>
    <name evidence="2" type="ORF">HHI36_020753</name>
</gene>
<dbReference type="InterPro" id="IPR011993">
    <property type="entry name" value="PH-like_dom_sf"/>
</dbReference>
<dbReference type="InterPro" id="IPR001849">
    <property type="entry name" value="PH_domain"/>
</dbReference>
<proteinExistence type="predicted"/>
<organism evidence="2 3">
    <name type="scientific">Cryptolaemus montrouzieri</name>
    <dbReference type="NCBI Taxonomy" id="559131"/>
    <lineage>
        <taxon>Eukaryota</taxon>
        <taxon>Metazoa</taxon>
        <taxon>Ecdysozoa</taxon>
        <taxon>Arthropoda</taxon>
        <taxon>Hexapoda</taxon>
        <taxon>Insecta</taxon>
        <taxon>Pterygota</taxon>
        <taxon>Neoptera</taxon>
        <taxon>Endopterygota</taxon>
        <taxon>Coleoptera</taxon>
        <taxon>Polyphaga</taxon>
        <taxon>Cucujiformia</taxon>
        <taxon>Coccinelloidea</taxon>
        <taxon>Coccinellidae</taxon>
        <taxon>Scymninae</taxon>
        <taxon>Scymnini</taxon>
        <taxon>Cryptolaemus</taxon>
    </lineage>
</organism>
<dbReference type="InterPro" id="IPR001192">
    <property type="entry name" value="PI-PLC_fam"/>
</dbReference>
<dbReference type="CDD" id="cd13362">
    <property type="entry name" value="PH_PLC_gamma"/>
    <property type="match status" value="1"/>
</dbReference>
<accession>A0ABD2NBN1</accession>
<comment type="caution">
    <text evidence="2">The sequence shown here is derived from an EMBL/GenBank/DDBJ whole genome shotgun (WGS) entry which is preliminary data.</text>
</comment>